<organism evidence="2 3">
    <name type="scientific">Bacillus cereus</name>
    <dbReference type="NCBI Taxonomy" id="1396"/>
    <lineage>
        <taxon>Bacteria</taxon>
        <taxon>Bacillati</taxon>
        <taxon>Bacillota</taxon>
        <taxon>Bacilli</taxon>
        <taxon>Bacillales</taxon>
        <taxon>Bacillaceae</taxon>
        <taxon>Bacillus</taxon>
        <taxon>Bacillus cereus group</taxon>
    </lineage>
</organism>
<sequence length="85" mass="10340">MKGANEGWWLLQFLFVKKTSPLKSYIQYFMYALLFWRQVVKRLIQYYWDLLADSPTFEKGFSPIEFLKSDELQDVIERTEKKQGY</sequence>
<evidence type="ECO:0000259" key="1">
    <source>
        <dbReference type="Pfam" id="PF13037"/>
    </source>
</evidence>
<dbReference type="AlphaFoldDB" id="A0A1S9UGY2"/>
<evidence type="ECO:0000313" key="3">
    <source>
        <dbReference type="Proteomes" id="UP000191124"/>
    </source>
</evidence>
<evidence type="ECO:0000313" key="2">
    <source>
        <dbReference type="EMBL" id="OOR21487.1"/>
    </source>
</evidence>
<dbReference type="Proteomes" id="UP000191124">
    <property type="component" value="Unassembled WGS sequence"/>
</dbReference>
<gene>
    <name evidence="2" type="ORF">BW892_23570</name>
</gene>
<feature type="domain" description="DUF3898" evidence="1">
    <location>
        <begin position="47"/>
        <end position="79"/>
    </location>
</feature>
<protein>
    <recommendedName>
        <fullName evidence="1">DUF3898 domain-containing protein</fullName>
    </recommendedName>
</protein>
<dbReference type="Pfam" id="PF13037">
    <property type="entry name" value="DUF3898"/>
    <property type="match status" value="1"/>
</dbReference>
<name>A0A1S9UGY2_BACCE</name>
<proteinExistence type="predicted"/>
<accession>A0A1S9UGY2</accession>
<comment type="caution">
    <text evidence="2">The sequence shown here is derived from an EMBL/GenBank/DDBJ whole genome shotgun (WGS) entry which is preliminary data.</text>
</comment>
<dbReference type="InterPro" id="IPR025012">
    <property type="entry name" value="DUF3898"/>
</dbReference>
<dbReference type="EMBL" id="MUAL01000078">
    <property type="protein sequence ID" value="OOR21487.1"/>
    <property type="molecule type" value="Genomic_DNA"/>
</dbReference>
<reference evidence="2 3" key="1">
    <citation type="submission" date="2017-01" db="EMBL/GenBank/DDBJ databases">
        <title>Bacillus cereus isolates.</title>
        <authorList>
            <person name="Beno S.M."/>
        </authorList>
    </citation>
    <scope>NUCLEOTIDE SEQUENCE [LARGE SCALE GENOMIC DNA]</scope>
    <source>
        <strain evidence="2 3">FSL M7-1219</strain>
    </source>
</reference>